<keyword evidence="1" id="KW-1133">Transmembrane helix</keyword>
<gene>
    <name evidence="2" type="ORF">QF034_000060</name>
</gene>
<evidence type="ECO:0008006" key="4">
    <source>
        <dbReference type="Google" id="ProtNLM"/>
    </source>
</evidence>
<keyword evidence="1" id="KW-0472">Membrane</keyword>
<dbReference type="EMBL" id="JAUSYP010000001">
    <property type="protein sequence ID" value="MDQ0745829.1"/>
    <property type="molecule type" value="Genomic_DNA"/>
</dbReference>
<evidence type="ECO:0000313" key="2">
    <source>
        <dbReference type="EMBL" id="MDQ0745829.1"/>
    </source>
</evidence>
<keyword evidence="1" id="KW-0812">Transmembrane</keyword>
<evidence type="ECO:0000256" key="1">
    <source>
        <dbReference type="SAM" id="Phobius"/>
    </source>
</evidence>
<protein>
    <recommendedName>
        <fullName evidence="4">DUF5134 domain-containing protein</fullName>
    </recommendedName>
</protein>
<feature type="transmembrane region" description="Helical" evidence="1">
    <location>
        <begin position="48"/>
        <end position="68"/>
    </location>
</feature>
<sequence>MHELMAFTMIGLGLANLMAAIAEARRGAPRHRWVPHAAMGVAMAGMHIVNPTLLWAGGAVLAAVAFWARACRTDLASCAVLLCAWAGRQSAEGMPMAMGTRHEGNVHSSPALYAVLSLVAVLTMLAWSVTRSVLHVRRCDAPDPAPLVVRTMGMVMVPLMAAMVLWG</sequence>
<feature type="transmembrane region" description="Helical" evidence="1">
    <location>
        <begin position="111"/>
        <end position="127"/>
    </location>
</feature>
<reference evidence="2 3" key="1">
    <citation type="submission" date="2023-07" db="EMBL/GenBank/DDBJ databases">
        <title>Comparative genomics of wheat-associated soil bacteria to identify genetic determinants of phenazine resistance.</title>
        <authorList>
            <person name="Mouncey N."/>
        </authorList>
    </citation>
    <scope>NUCLEOTIDE SEQUENCE [LARGE SCALE GENOMIC DNA]</scope>
    <source>
        <strain evidence="2 3">B3I12</strain>
    </source>
</reference>
<proteinExistence type="predicted"/>
<dbReference type="Proteomes" id="UP001232755">
    <property type="component" value="Unassembled WGS sequence"/>
</dbReference>
<comment type="caution">
    <text evidence="2">The sequence shown here is derived from an EMBL/GenBank/DDBJ whole genome shotgun (WGS) entry which is preliminary data.</text>
</comment>
<organism evidence="2 3">
    <name type="scientific">Streptomyces africanus</name>
    <dbReference type="NCBI Taxonomy" id="231024"/>
    <lineage>
        <taxon>Bacteria</taxon>
        <taxon>Bacillati</taxon>
        <taxon>Actinomycetota</taxon>
        <taxon>Actinomycetes</taxon>
        <taxon>Kitasatosporales</taxon>
        <taxon>Streptomycetaceae</taxon>
        <taxon>Streptomyces</taxon>
    </lineage>
</organism>
<feature type="transmembrane region" description="Helical" evidence="1">
    <location>
        <begin position="147"/>
        <end position="166"/>
    </location>
</feature>
<accession>A0ABU0QGY3</accession>
<evidence type="ECO:0000313" key="3">
    <source>
        <dbReference type="Proteomes" id="UP001232755"/>
    </source>
</evidence>
<keyword evidence="3" id="KW-1185">Reference proteome</keyword>
<dbReference type="RefSeq" id="WP_307172971.1">
    <property type="nucleotide sequence ID" value="NZ_JAUSYP010000001.1"/>
</dbReference>
<name>A0ABU0QGY3_9ACTN</name>